<comment type="caution">
    <text evidence="5">Lacks conserved residue(s) required for the propagation of feature annotation.</text>
</comment>
<organism evidence="8 9">
    <name type="scientific">Emericellopsis cladophorae</name>
    <dbReference type="NCBI Taxonomy" id="2686198"/>
    <lineage>
        <taxon>Eukaryota</taxon>
        <taxon>Fungi</taxon>
        <taxon>Dikarya</taxon>
        <taxon>Ascomycota</taxon>
        <taxon>Pezizomycotina</taxon>
        <taxon>Sordariomycetes</taxon>
        <taxon>Hypocreomycetidae</taxon>
        <taxon>Hypocreales</taxon>
        <taxon>Bionectriaceae</taxon>
        <taxon>Emericellopsis</taxon>
    </lineage>
</organism>
<dbReference type="PROSITE" id="PS51895">
    <property type="entry name" value="AA1"/>
    <property type="match status" value="1"/>
</dbReference>
<dbReference type="RefSeq" id="XP_051364885.1">
    <property type="nucleotide sequence ID" value="XM_051503243.1"/>
</dbReference>
<evidence type="ECO:0000256" key="6">
    <source>
        <dbReference type="SAM" id="SignalP"/>
    </source>
</evidence>
<dbReference type="CDD" id="cd12798">
    <property type="entry name" value="Alt_A1"/>
    <property type="match status" value="1"/>
</dbReference>
<gene>
    <name evidence="8" type="ORF">J7T54_004575</name>
</gene>
<evidence type="ECO:0000256" key="1">
    <source>
        <dbReference type="ARBA" id="ARBA00004613"/>
    </source>
</evidence>
<sequence length="152" mass="15815">MQLINLLPFLTLAAAAPKAAPTPSNYENVDIADFAVRKEQSASGEAPTFSSVSFKLSGDDATDLACSASNPDFSGEIFTCGDSKYRFALKSGSDDAEFGLTLYHELGPAVGVWGEGNVPTYCRAGGNGPNDFICQQVAAVTIGLNSDGSHAQ</sequence>
<evidence type="ECO:0000313" key="9">
    <source>
        <dbReference type="Proteomes" id="UP001055219"/>
    </source>
</evidence>
<feature type="domain" description="AA1-like" evidence="7">
    <location>
        <begin position="24"/>
        <end position="147"/>
    </location>
</feature>
<reference evidence="8" key="2">
    <citation type="submission" date="2022-07" db="EMBL/GenBank/DDBJ databases">
        <authorList>
            <person name="Goncalves M.F.M."/>
            <person name="Hilario S."/>
            <person name="Van De Peer Y."/>
            <person name="Esteves A.C."/>
            <person name="Alves A."/>
        </authorList>
    </citation>
    <scope>NUCLEOTIDE SEQUENCE</scope>
    <source>
        <strain evidence="8">MUM 19.33</strain>
    </source>
</reference>
<evidence type="ECO:0000313" key="8">
    <source>
        <dbReference type="EMBL" id="KAI6784029.1"/>
    </source>
</evidence>
<keyword evidence="3 6" id="KW-0732">Signal</keyword>
<dbReference type="Gene3D" id="2.40.350.20">
    <property type="match status" value="1"/>
</dbReference>
<evidence type="ECO:0000256" key="3">
    <source>
        <dbReference type="ARBA" id="ARBA00022729"/>
    </source>
</evidence>
<reference evidence="8" key="1">
    <citation type="journal article" date="2021" name="J Fungi (Basel)">
        <title>Genomic and Metabolomic Analyses of the Marine Fungus Emericellopsis cladophorae: Insights into Saltwater Adaptability Mechanisms and Its Biosynthetic Potential.</title>
        <authorList>
            <person name="Goncalves M.F.M."/>
            <person name="Hilario S."/>
            <person name="Van de Peer Y."/>
            <person name="Esteves A.C."/>
            <person name="Alves A."/>
        </authorList>
    </citation>
    <scope>NUCLEOTIDE SEQUENCE</scope>
    <source>
        <strain evidence="8">MUM 19.33</strain>
    </source>
</reference>
<dbReference type="Pfam" id="PF16541">
    <property type="entry name" value="AltA1"/>
    <property type="match status" value="1"/>
</dbReference>
<keyword evidence="4 5" id="KW-1015">Disulfide bond</keyword>
<dbReference type="GeneID" id="75831061"/>
<protein>
    <submittedName>
        <fullName evidence="8">Effector protein PevD1</fullName>
    </submittedName>
</protein>
<dbReference type="GO" id="GO:0005576">
    <property type="term" value="C:extracellular region"/>
    <property type="evidence" value="ECO:0007669"/>
    <property type="project" value="UniProtKB-SubCell"/>
</dbReference>
<dbReference type="InterPro" id="IPR032382">
    <property type="entry name" value="AltA1"/>
</dbReference>
<evidence type="ECO:0000256" key="4">
    <source>
        <dbReference type="ARBA" id="ARBA00023157"/>
    </source>
</evidence>
<evidence type="ECO:0000256" key="5">
    <source>
        <dbReference type="PROSITE-ProRule" id="PRU01243"/>
    </source>
</evidence>
<feature type="chain" id="PRO_5040128562" evidence="6">
    <location>
        <begin position="16"/>
        <end position="152"/>
    </location>
</feature>
<dbReference type="EMBL" id="JAGIXG020000005">
    <property type="protein sequence ID" value="KAI6784029.1"/>
    <property type="molecule type" value="Genomic_DNA"/>
</dbReference>
<proteinExistence type="predicted"/>
<name>A0A9P9Y5Q1_9HYPO</name>
<accession>A0A9P9Y5Q1</accession>
<dbReference type="Proteomes" id="UP001055219">
    <property type="component" value="Unassembled WGS sequence"/>
</dbReference>
<feature type="disulfide bond" evidence="5">
    <location>
        <begin position="122"/>
        <end position="134"/>
    </location>
</feature>
<dbReference type="AlphaFoldDB" id="A0A9P9Y5Q1"/>
<dbReference type="OrthoDB" id="3928926at2759"/>
<evidence type="ECO:0000256" key="2">
    <source>
        <dbReference type="ARBA" id="ARBA00022525"/>
    </source>
</evidence>
<keyword evidence="2" id="KW-0964">Secreted</keyword>
<comment type="subcellular location">
    <subcellularLocation>
        <location evidence="1">Secreted</location>
    </subcellularLocation>
</comment>
<comment type="caution">
    <text evidence="8">The sequence shown here is derived from an EMBL/GenBank/DDBJ whole genome shotgun (WGS) entry which is preliminary data.</text>
</comment>
<evidence type="ECO:0000259" key="7">
    <source>
        <dbReference type="PROSITE" id="PS51895"/>
    </source>
</evidence>
<keyword evidence="9" id="KW-1185">Reference proteome</keyword>
<feature type="signal peptide" evidence="6">
    <location>
        <begin position="1"/>
        <end position="15"/>
    </location>
</feature>